<proteinExistence type="inferred from homology"/>
<dbReference type="CDD" id="cd06145">
    <property type="entry name" value="REX1_like"/>
    <property type="match status" value="1"/>
</dbReference>
<feature type="domain" description="Exonuclease" evidence="6">
    <location>
        <begin position="278"/>
        <end position="456"/>
    </location>
</feature>
<keyword evidence="3" id="KW-0378">Hydrolase</keyword>
<evidence type="ECO:0000256" key="1">
    <source>
        <dbReference type="ARBA" id="ARBA00006357"/>
    </source>
</evidence>
<dbReference type="GO" id="GO:0005634">
    <property type="term" value="C:nucleus"/>
    <property type="evidence" value="ECO:0007669"/>
    <property type="project" value="TreeGrafter"/>
</dbReference>
<comment type="caution">
    <text evidence="7">The sequence shown here is derived from an EMBL/GenBank/DDBJ whole genome shotgun (WGS) entry which is preliminary data.</text>
</comment>
<dbReference type="Gene3D" id="3.30.420.10">
    <property type="entry name" value="Ribonuclease H-like superfamily/Ribonuclease H"/>
    <property type="match status" value="1"/>
</dbReference>
<feature type="compositionally biased region" description="Pro residues" evidence="5">
    <location>
        <begin position="472"/>
        <end position="482"/>
    </location>
</feature>
<reference evidence="7" key="1">
    <citation type="submission" date="2019-11" db="EMBL/GenBank/DDBJ databases">
        <title>Bipolaris sorokiniana Genome sequencing.</title>
        <authorList>
            <person name="Wang H."/>
        </authorList>
    </citation>
    <scope>NUCLEOTIDE SEQUENCE</scope>
</reference>
<dbReference type="InterPro" id="IPR036397">
    <property type="entry name" value="RNaseH_sf"/>
</dbReference>
<dbReference type="InterPro" id="IPR047021">
    <property type="entry name" value="REXO1/3/4-like"/>
</dbReference>
<sequence>MSKSKVPPTNKEPEPAQTLVSRLPAKATAPTELPPSATRTISPPPSKATAAKSIVNSDAPVALMPRKLKKEPSTYARRITLLKALHTHMKPQNDRLLKATKPEIKALHLSPNQLNKLAVDEEEKIAITNPSVYENILKQRLVKLKGMTPEEWVKERRAAIALENGEPPKKAPLKRVDTGLNSEEEIAFLRTLKCEQKGLDAYGYVTQLPSDAEVNETRLALESAAGWEECDRCKTRFQVFPDRNEQGALTTGGEYTKRLSLVMPFIQTPANNKVPKTSAVCFDCEMGYTTNGLELLRLTVISWPQHKPLIDVLVRPLGQILDFNTRFSGITRDQFVNAKEYDPANPQPVRKDLRIIDSPYAARDLFLSHVSPDTPIVGHALENDLNTIRLIHPFIIDTVLLYPTRQGLPFRFGLRKLAKEYLGEEIQQAGAAGHDSYEDARTTGELVRHKIKVEWKLKKVDGFEIRDGGVHPPMPPGAPPSQAPNMRPTIPTADMTGLMGAKPATKRKLEDEGEEGSGEEPPLKKVEV</sequence>
<dbReference type="GO" id="GO:0003676">
    <property type="term" value="F:nucleic acid binding"/>
    <property type="evidence" value="ECO:0007669"/>
    <property type="project" value="InterPro"/>
</dbReference>
<accession>A0A8H5ZPB8</accession>
<dbReference type="InterPro" id="IPR034922">
    <property type="entry name" value="REX1-like_exo"/>
</dbReference>
<dbReference type="Proteomes" id="UP000624244">
    <property type="component" value="Unassembled WGS sequence"/>
</dbReference>
<name>A0A8H5ZPB8_COCSA</name>
<feature type="region of interest" description="Disordered" evidence="5">
    <location>
        <begin position="1"/>
        <end position="52"/>
    </location>
</feature>
<dbReference type="InterPro" id="IPR012337">
    <property type="entry name" value="RNaseH-like_sf"/>
</dbReference>
<dbReference type="PANTHER" id="PTHR12801">
    <property type="entry name" value="RNA EXONUCLEASE REXO1 / RECO3 FAMILY MEMBER-RELATED"/>
    <property type="match status" value="1"/>
</dbReference>
<gene>
    <name evidence="7" type="ORF">GGP41_000583</name>
</gene>
<dbReference type="GO" id="GO:0004527">
    <property type="term" value="F:exonuclease activity"/>
    <property type="evidence" value="ECO:0007669"/>
    <property type="project" value="UniProtKB-KW"/>
</dbReference>
<protein>
    <recommendedName>
        <fullName evidence="6">Exonuclease domain-containing protein</fullName>
    </recommendedName>
</protein>
<evidence type="ECO:0000256" key="5">
    <source>
        <dbReference type="SAM" id="MobiDB-lite"/>
    </source>
</evidence>
<evidence type="ECO:0000259" key="6">
    <source>
        <dbReference type="SMART" id="SM00479"/>
    </source>
</evidence>
<keyword evidence="2" id="KW-0540">Nuclease</keyword>
<organism evidence="7 8">
    <name type="scientific">Cochliobolus sativus</name>
    <name type="common">Common root rot and spot blotch fungus</name>
    <name type="synonym">Bipolaris sorokiniana</name>
    <dbReference type="NCBI Taxonomy" id="45130"/>
    <lineage>
        <taxon>Eukaryota</taxon>
        <taxon>Fungi</taxon>
        <taxon>Dikarya</taxon>
        <taxon>Ascomycota</taxon>
        <taxon>Pezizomycotina</taxon>
        <taxon>Dothideomycetes</taxon>
        <taxon>Pleosporomycetidae</taxon>
        <taxon>Pleosporales</taxon>
        <taxon>Pleosporineae</taxon>
        <taxon>Pleosporaceae</taxon>
        <taxon>Bipolaris</taxon>
    </lineage>
</organism>
<keyword evidence="4" id="KW-0269">Exonuclease</keyword>
<evidence type="ECO:0000313" key="7">
    <source>
        <dbReference type="EMBL" id="KAF5851839.1"/>
    </source>
</evidence>
<evidence type="ECO:0000256" key="3">
    <source>
        <dbReference type="ARBA" id="ARBA00022801"/>
    </source>
</evidence>
<dbReference type="SUPFAM" id="SSF53098">
    <property type="entry name" value="Ribonuclease H-like"/>
    <property type="match status" value="1"/>
</dbReference>
<dbReference type="PANTHER" id="PTHR12801:SF112">
    <property type="entry name" value="RNA EXONUCLEASE 3"/>
    <property type="match status" value="1"/>
</dbReference>
<evidence type="ECO:0000313" key="8">
    <source>
        <dbReference type="Proteomes" id="UP000624244"/>
    </source>
</evidence>
<evidence type="ECO:0000256" key="2">
    <source>
        <dbReference type="ARBA" id="ARBA00022722"/>
    </source>
</evidence>
<dbReference type="SMART" id="SM00479">
    <property type="entry name" value="EXOIII"/>
    <property type="match status" value="1"/>
</dbReference>
<feature type="region of interest" description="Disordered" evidence="5">
    <location>
        <begin position="467"/>
        <end position="528"/>
    </location>
</feature>
<comment type="similarity">
    <text evidence="1">Belongs to the REXO1/REXO3 family.</text>
</comment>
<dbReference type="EMBL" id="WNKQ01000004">
    <property type="protein sequence ID" value="KAF5851839.1"/>
    <property type="molecule type" value="Genomic_DNA"/>
</dbReference>
<dbReference type="InterPro" id="IPR013520">
    <property type="entry name" value="Ribonucl_H"/>
</dbReference>
<dbReference type="AlphaFoldDB" id="A0A8H5ZPB8"/>
<evidence type="ECO:0000256" key="4">
    <source>
        <dbReference type="ARBA" id="ARBA00022839"/>
    </source>
</evidence>